<accession>A0A7L9RUN4</accession>
<name>A0A7L9RUN4_9PROT</name>
<organism evidence="1 2">
    <name type="scientific">Candidatus Bodocaedibacter vickermanii</name>
    <dbReference type="NCBI Taxonomy" id="2741701"/>
    <lineage>
        <taxon>Bacteria</taxon>
        <taxon>Pseudomonadati</taxon>
        <taxon>Pseudomonadota</taxon>
        <taxon>Alphaproteobacteria</taxon>
        <taxon>Holosporales</taxon>
        <taxon>Candidatus Paracaedibacteraceae</taxon>
        <taxon>Candidatus Bodocaedibacter</taxon>
    </lineage>
</organism>
<dbReference type="AlphaFoldDB" id="A0A7L9RUN4"/>
<dbReference type="KEGG" id="pbal:CPBP_00856"/>
<dbReference type="EMBL" id="CP054719">
    <property type="protein sequence ID" value="QOL20078.1"/>
    <property type="molecule type" value="Genomic_DNA"/>
</dbReference>
<gene>
    <name evidence="1" type="ORF">CPBP_00856</name>
</gene>
<keyword evidence="2" id="KW-1185">Reference proteome</keyword>
<evidence type="ECO:0000313" key="2">
    <source>
        <dbReference type="Proteomes" id="UP000594001"/>
    </source>
</evidence>
<proteinExistence type="predicted"/>
<dbReference type="RefSeq" id="WP_350331633.1">
    <property type="nucleotide sequence ID" value="NZ_CP054719.1"/>
</dbReference>
<evidence type="ECO:0000313" key="1">
    <source>
        <dbReference type="EMBL" id="QOL20078.1"/>
    </source>
</evidence>
<protein>
    <submittedName>
        <fullName evidence="1">Uncharacterized protein</fullName>
    </submittedName>
</protein>
<reference evidence="1 2" key="1">
    <citation type="submission" date="2020-06" db="EMBL/GenBank/DDBJ databases">
        <title>The endosymbiont of the kinetoplastid Bodo saltans is a Paracaedibacter-like alpha-proteobacterium possessing a putative toxin-antitoxin system.</title>
        <authorList>
            <person name="Midha S."/>
            <person name="Rigden D.J."/>
            <person name="Siozios S."/>
            <person name="Hurst G.D.D."/>
            <person name="Jackson A.P."/>
        </authorList>
    </citation>
    <scope>NUCLEOTIDE SEQUENCE [LARGE SCALE GENOMIC DNA]</scope>
    <source>
        <strain evidence="1">Lake Konstanz</strain>
    </source>
</reference>
<dbReference type="Proteomes" id="UP000594001">
    <property type="component" value="Chromosome"/>
</dbReference>
<sequence length="310" mass="34957">MIKKTLKLCLLIGLVLPITKGSETIELIVAEQSPKSSFLHLVERGKEIQARILEQNLLSYMGRHDKLTERSSTIDRMLALFLAHLRHAQQPITGYDTILEDIRAHPDAAEVARQLLQMEELFGLIRTGQLSADTLAQVTANLDKRKQKTMAIRLGVIMQRVTESQIAKEITLQLLEQTRTMFEGDKGKLRLYRDEEAVSKWTLDSLLLADLAAPADEERPSLLADVVRDYIELTQSITTEEAAHLQKNIGLLQTNREQLVAILEEARAQEKTPTSDAMIAALEKDIADIDGFILRDHQRLEKLSSPAHEK</sequence>